<dbReference type="PROSITE" id="PS50066">
    <property type="entry name" value="MADS_BOX_2"/>
    <property type="match status" value="1"/>
</dbReference>
<organism evidence="7 8">
    <name type="scientific">Morus notabilis</name>
    <dbReference type="NCBI Taxonomy" id="981085"/>
    <lineage>
        <taxon>Eukaryota</taxon>
        <taxon>Viridiplantae</taxon>
        <taxon>Streptophyta</taxon>
        <taxon>Embryophyta</taxon>
        <taxon>Tracheophyta</taxon>
        <taxon>Spermatophyta</taxon>
        <taxon>Magnoliopsida</taxon>
        <taxon>eudicotyledons</taxon>
        <taxon>Gunneridae</taxon>
        <taxon>Pentapetalae</taxon>
        <taxon>rosids</taxon>
        <taxon>fabids</taxon>
        <taxon>Rosales</taxon>
        <taxon>Moraceae</taxon>
        <taxon>Moreae</taxon>
        <taxon>Morus</taxon>
    </lineage>
</organism>
<dbReference type="eggNOG" id="KOG0014">
    <property type="taxonomic scope" value="Eukaryota"/>
</dbReference>
<evidence type="ECO:0000256" key="3">
    <source>
        <dbReference type="ARBA" id="ARBA00023125"/>
    </source>
</evidence>
<sequence length="107" mass="12068">MGRKKVEMKKIKSKNSRHVTFSKRRKGLMKKASELSVLCDVEVALIVFSGSGNLYEFSSSGSLGKTLERYQTYNASQEVALIKKAEKRKVEHTLLLYTIVSSHKTLS</sequence>
<dbReference type="InterPro" id="IPR033896">
    <property type="entry name" value="MEF2-like_N"/>
</dbReference>
<dbReference type="EMBL" id="KE346026">
    <property type="protein sequence ID" value="EXC24677.1"/>
    <property type="molecule type" value="Genomic_DNA"/>
</dbReference>
<gene>
    <name evidence="7" type="ORF">L484_008448</name>
</gene>
<dbReference type="PANTHER" id="PTHR48019">
    <property type="entry name" value="SERUM RESPONSE FACTOR HOMOLOG"/>
    <property type="match status" value="1"/>
</dbReference>
<proteinExistence type="predicted"/>
<protein>
    <recommendedName>
        <fullName evidence="6">MADS-box domain-containing protein</fullName>
    </recommendedName>
</protein>
<keyword evidence="8" id="KW-1185">Reference proteome</keyword>
<dbReference type="CDD" id="cd00265">
    <property type="entry name" value="MADS_MEF2_like"/>
    <property type="match status" value="1"/>
</dbReference>
<evidence type="ECO:0000259" key="6">
    <source>
        <dbReference type="PROSITE" id="PS50066"/>
    </source>
</evidence>
<keyword evidence="3" id="KW-0238">DNA-binding</keyword>
<dbReference type="AlphaFoldDB" id="W9S3H4"/>
<keyword evidence="5" id="KW-0539">Nucleus</keyword>
<dbReference type="SUPFAM" id="SSF55455">
    <property type="entry name" value="SRF-like"/>
    <property type="match status" value="1"/>
</dbReference>
<dbReference type="SMART" id="SM00432">
    <property type="entry name" value="MADS"/>
    <property type="match status" value="1"/>
</dbReference>
<dbReference type="InterPro" id="IPR050142">
    <property type="entry name" value="MADS-box/MEF2_TF"/>
</dbReference>
<dbReference type="Proteomes" id="UP000030645">
    <property type="component" value="Unassembled WGS sequence"/>
</dbReference>
<dbReference type="OrthoDB" id="1898716at2759"/>
<feature type="domain" description="MADS-box" evidence="6">
    <location>
        <begin position="1"/>
        <end position="61"/>
    </location>
</feature>
<evidence type="ECO:0000256" key="2">
    <source>
        <dbReference type="ARBA" id="ARBA00023015"/>
    </source>
</evidence>
<comment type="subcellular location">
    <subcellularLocation>
        <location evidence="1">Nucleus</location>
    </subcellularLocation>
</comment>
<evidence type="ECO:0000256" key="4">
    <source>
        <dbReference type="ARBA" id="ARBA00023163"/>
    </source>
</evidence>
<name>W9S3H4_9ROSA</name>
<evidence type="ECO:0000256" key="1">
    <source>
        <dbReference type="ARBA" id="ARBA00004123"/>
    </source>
</evidence>
<evidence type="ECO:0000313" key="8">
    <source>
        <dbReference type="Proteomes" id="UP000030645"/>
    </source>
</evidence>
<dbReference type="PRINTS" id="PR00404">
    <property type="entry name" value="MADSDOMAIN"/>
</dbReference>
<evidence type="ECO:0000256" key="5">
    <source>
        <dbReference type="ARBA" id="ARBA00023242"/>
    </source>
</evidence>
<dbReference type="Gene3D" id="3.40.1810.10">
    <property type="entry name" value="Transcription factor, MADS-box"/>
    <property type="match status" value="1"/>
</dbReference>
<dbReference type="PROSITE" id="PS00350">
    <property type="entry name" value="MADS_BOX_1"/>
    <property type="match status" value="1"/>
</dbReference>
<dbReference type="Pfam" id="PF00319">
    <property type="entry name" value="SRF-TF"/>
    <property type="match status" value="1"/>
</dbReference>
<keyword evidence="2" id="KW-0805">Transcription regulation</keyword>
<dbReference type="InterPro" id="IPR002100">
    <property type="entry name" value="TF_MADSbox"/>
</dbReference>
<dbReference type="InterPro" id="IPR036879">
    <property type="entry name" value="TF_MADSbox_sf"/>
</dbReference>
<keyword evidence="4" id="KW-0804">Transcription</keyword>
<dbReference type="GO" id="GO:0046983">
    <property type="term" value="F:protein dimerization activity"/>
    <property type="evidence" value="ECO:0007669"/>
    <property type="project" value="InterPro"/>
</dbReference>
<dbReference type="GO" id="GO:0005634">
    <property type="term" value="C:nucleus"/>
    <property type="evidence" value="ECO:0007669"/>
    <property type="project" value="UniProtKB-SubCell"/>
</dbReference>
<reference evidence="8" key="1">
    <citation type="submission" date="2013-01" db="EMBL/GenBank/DDBJ databases">
        <title>Draft Genome Sequence of a Mulberry Tree, Morus notabilis C.K. Schneid.</title>
        <authorList>
            <person name="He N."/>
            <person name="Zhao S."/>
        </authorList>
    </citation>
    <scope>NUCLEOTIDE SEQUENCE</scope>
</reference>
<dbReference type="KEGG" id="mnt:21391814"/>
<evidence type="ECO:0000313" key="7">
    <source>
        <dbReference type="EMBL" id="EXC24677.1"/>
    </source>
</evidence>
<dbReference type="GO" id="GO:0000977">
    <property type="term" value="F:RNA polymerase II transcription regulatory region sequence-specific DNA binding"/>
    <property type="evidence" value="ECO:0007669"/>
    <property type="project" value="InterPro"/>
</dbReference>
<accession>W9S3H4</accession>
<dbReference type="GO" id="GO:0045944">
    <property type="term" value="P:positive regulation of transcription by RNA polymerase II"/>
    <property type="evidence" value="ECO:0007669"/>
    <property type="project" value="InterPro"/>
</dbReference>